<keyword evidence="5 14" id="KW-0479">Metal-binding</keyword>
<evidence type="ECO:0000256" key="12">
    <source>
        <dbReference type="ARBA" id="ARBA00023242"/>
    </source>
</evidence>
<keyword evidence="9 14" id="KW-0460">Magnesium</keyword>
<keyword evidence="10 14" id="KW-0233">DNA recombination</keyword>
<evidence type="ECO:0000259" key="16">
    <source>
        <dbReference type="SMART" id="SM00891"/>
    </source>
</evidence>
<keyword evidence="11 14" id="KW-0234">DNA repair</keyword>
<name>A0A2C5XLF2_9PEZI</name>
<dbReference type="CDD" id="cd21036">
    <property type="entry name" value="WH_MUS81"/>
    <property type="match status" value="1"/>
</dbReference>
<dbReference type="GO" id="GO:0031573">
    <property type="term" value="P:mitotic intra-S DNA damage checkpoint signaling"/>
    <property type="evidence" value="ECO:0007669"/>
    <property type="project" value="TreeGrafter"/>
</dbReference>
<dbReference type="GO" id="GO:0000712">
    <property type="term" value="P:resolution of meiotic recombination intermediates"/>
    <property type="evidence" value="ECO:0007669"/>
    <property type="project" value="TreeGrafter"/>
</dbReference>
<keyword evidence="13" id="KW-0469">Meiosis</keyword>
<comment type="subcellular location">
    <subcellularLocation>
        <location evidence="2 14">Nucleus</location>
    </subcellularLocation>
</comment>
<keyword evidence="7 14" id="KW-0227">DNA damage</keyword>
<dbReference type="STRING" id="1035309.A0A2C5XLF2"/>
<dbReference type="InterPro" id="IPR047417">
    <property type="entry name" value="WHD_MUS81"/>
</dbReference>
<evidence type="ECO:0000256" key="6">
    <source>
        <dbReference type="ARBA" id="ARBA00022759"/>
    </source>
</evidence>
<dbReference type="GO" id="GO:0008821">
    <property type="term" value="F:crossover junction DNA endonuclease activity"/>
    <property type="evidence" value="ECO:0007669"/>
    <property type="project" value="UniProtKB-UniRule"/>
</dbReference>
<dbReference type="PANTHER" id="PTHR13451">
    <property type="entry name" value="CLASS II CROSSOVER JUNCTION ENDONUCLEASE MUS81"/>
    <property type="match status" value="1"/>
</dbReference>
<reference evidence="17 18" key="2">
    <citation type="journal article" date="2013" name="IMA Fungus">
        <title>IMA Genome-F 1: Ceratocystis fimbriata: Draft nuclear genome sequence for the plant pathogen, Ceratocystis fimbriata.</title>
        <authorList>
            <person name="Wilken P.M."/>
            <person name="Steenkamp E.T."/>
            <person name="Wingfield M.J."/>
            <person name="de Beer Z.W."/>
            <person name="Wingfield B.D."/>
        </authorList>
    </citation>
    <scope>NUCLEOTIDE SEQUENCE [LARGE SCALE GENOMIC DNA]</scope>
    <source>
        <strain evidence="17 18">CBS 114723</strain>
    </source>
</reference>
<dbReference type="InterPro" id="IPR047416">
    <property type="entry name" value="XPF_nuclease_Mus81"/>
</dbReference>
<evidence type="ECO:0000256" key="4">
    <source>
        <dbReference type="ARBA" id="ARBA00022722"/>
    </source>
</evidence>
<comment type="cofactor">
    <cofactor evidence="1 14">
        <name>Mg(2+)</name>
        <dbReference type="ChEBI" id="CHEBI:18420"/>
    </cofactor>
</comment>
<gene>
    <name evidence="17" type="primary">MUS81</name>
    <name evidence="17" type="ORF">CFIMG_001755RA</name>
</gene>
<proteinExistence type="inferred from homology"/>
<keyword evidence="18" id="KW-1185">Reference proteome</keyword>
<evidence type="ECO:0000256" key="9">
    <source>
        <dbReference type="ARBA" id="ARBA00022842"/>
    </source>
</evidence>
<evidence type="ECO:0000313" key="17">
    <source>
        <dbReference type="EMBL" id="PHH56011.1"/>
    </source>
</evidence>
<dbReference type="Proteomes" id="UP000222788">
    <property type="component" value="Unassembled WGS sequence"/>
</dbReference>
<dbReference type="GO" id="GO:0005634">
    <property type="term" value="C:nucleus"/>
    <property type="evidence" value="ECO:0007669"/>
    <property type="project" value="UniProtKB-SubCell"/>
</dbReference>
<organism evidence="17 18">
    <name type="scientific">Ceratocystis fimbriata CBS 114723</name>
    <dbReference type="NCBI Taxonomy" id="1035309"/>
    <lineage>
        <taxon>Eukaryota</taxon>
        <taxon>Fungi</taxon>
        <taxon>Dikarya</taxon>
        <taxon>Ascomycota</taxon>
        <taxon>Pezizomycotina</taxon>
        <taxon>Sordariomycetes</taxon>
        <taxon>Hypocreomycetidae</taxon>
        <taxon>Microascales</taxon>
        <taxon>Ceratocystidaceae</taxon>
        <taxon>Ceratocystis</taxon>
    </lineage>
</organism>
<evidence type="ECO:0000256" key="11">
    <source>
        <dbReference type="ARBA" id="ARBA00023204"/>
    </source>
</evidence>
<dbReference type="Gene3D" id="1.10.150.110">
    <property type="entry name" value="DNA polymerase beta, N-terminal domain-like"/>
    <property type="match status" value="1"/>
</dbReference>
<dbReference type="Gene3D" id="3.40.50.10130">
    <property type="match status" value="1"/>
</dbReference>
<dbReference type="SMART" id="SM00891">
    <property type="entry name" value="ERCC4"/>
    <property type="match status" value="1"/>
</dbReference>
<keyword evidence="12 14" id="KW-0539">Nucleus</keyword>
<dbReference type="InterPro" id="IPR027421">
    <property type="entry name" value="DNA_pol_lamdba_lyase_dom_sf"/>
</dbReference>
<evidence type="ECO:0000256" key="8">
    <source>
        <dbReference type="ARBA" id="ARBA00022801"/>
    </source>
</evidence>
<evidence type="ECO:0000256" key="13">
    <source>
        <dbReference type="ARBA" id="ARBA00023254"/>
    </source>
</evidence>
<evidence type="ECO:0000313" key="18">
    <source>
        <dbReference type="Proteomes" id="UP000222788"/>
    </source>
</evidence>
<dbReference type="FunFam" id="1.10.150.110:FF:000001">
    <property type="entry name" value="Putative Crossover junction endonuclease MUS81"/>
    <property type="match status" value="1"/>
</dbReference>
<dbReference type="Pfam" id="PF21136">
    <property type="entry name" value="WHD_MUS81"/>
    <property type="match status" value="1"/>
</dbReference>
<dbReference type="GO" id="GO:0046872">
    <property type="term" value="F:metal ion binding"/>
    <property type="evidence" value="ECO:0007669"/>
    <property type="project" value="UniProtKB-UniRule"/>
</dbReference>
<evidence type="ECO:0000256" key="15">
    <source>
        <dbReference type="SAM" id="MobiDB-lite"/>
    </source>
</evidence>
<comment type="function">
    <text evidence="14">Interacts with EME1 to form a DNA structure-specific endonuclease with substrate preference for branched DNA structures with a 5'-end at the branch nick. Typical substrates include 3'-flap structures, D-loops, replication forks and nicked Holliday junctions. May be required in mitosis for the processing of stalled or collapsed replication fork intermediates. May be required in meiosis for the repair of meiosis-specific double strand breaks subsequent to single-end invasion (SEI).</text>
</comment>
<dbReference type="GO" id="GO:0000727">
    <property type="term" value="P:double-strand break repair via break-induced replication"/>
    <property type="evidence" value="ECO:0007669"/>
    <property type="project" value="UniProtKB-UniRule"/>
</dbReference>
<dbReference type="OrthoDB" id="5963188at2759"/>
<dbReference type="InterPro" id="IPR010996">
    <property type="entry name" value="HHH_MUS81"/>
</dbReference>
<dbReference type="InterPro" id="IPR011335">
    <property type="entry name" value="Restrct_endonuc-II-like"/>
</dbReference>
<dbReference type="EC" id="3.1.22.-" evidence="14"/>
<dbReference type="Gene3D" id="1.10.150.670">
    <property type="entry name" value="Crossover junction endonuclease EME1, DNA-binding domain"/>
    <property type="match status" value="1"/>
</dbReference>
<dbReference type="FunFam" id="3.40.50.10130:FF:000003">
    <property type="entry name" value="Crossover junction endonuclease MUS81"/>
    <property type="match status" value="1"/>
</dbReference>
<feature type="region of interest" description="Disordered" evidence="15">
    <location>
        <begin position="280"/>
        <end position="303"/>
    </location>
</feature>
<sequence length="629" mass="70408">MDDSDANSANPLLLSWVKEWLDTAREHNTKGAAVYRHAYDSLKACPITFQHPSQLDQLRGFGPKICGRLTEKLKQHCEANGLPMPQNVRKRPADPGPVVDSTHGDEEAPQPKRAAKKRQYIPSYRSGAYSIVMALSSMDQSSSAAQGLTKQTVIDLAQPHCDTSFKAPPDPRKFYTAWNSVKTLIEKELVTERGRPLRKYALTDLGWETAHKLRAAATAADNAQGTKKRGKGAKQRAATAFDEQIKCSRTTSAPSDPALLSNENSYDDLAVEDNMRENYEAESQSLGNDSMGNNTGGSIIDIDDSDDSDEAVQILGSKSPSNLANLSAIRPVQIPANSFTVELVLDVREVRTKTDRDYMQHNLSTLGVKPIMRSLELGDAQWIAKFQDPHLLRRLGAEGDELMLDWIVERKRLDDLICSIRDGRFHEQKFRLKRSGVENVVYIIEEKSLDSLYHKKYAEIMTSAMASIQVVDGYSIKSTRSMDETVQYLVRMTNLLRRVYSKNQIHVIPSAGLTANTYLPALEMLRKAEPHHGFYVSYEVFSAMTSKSDLLTLRDLFLKMLMTTKGISAEKAVEIQKIWHTPYEFAKAYEACASEDAKREMVLKGLCHLMGRKRVGKAASERLAEVWGT</sequence>
<comment type="subunit">
    <text evidence="14">Interacts with EME1.</text>
</comment>
<evidence type="ECO:0000256" key="5">
    <source>
        <dbReference type="ARBA" id="ARBA00022723"/>
    </source>
</evidence>
<dbReference type="SUPFAM" id="SSF47802">
    <property type="entry name" value="DNA polymerase beta, N-terminal domain-like"/>
    <property type="match status" value="1"/>
</dbReference>
<dbReference type="InterPro" id="IPR006166">
    <property type="entry name" value="ERCC4_domain"/>
</dbReference>
<accession>A0A2C5XLF2</accession>
<dbReference type="GO" id="GO:0048257">
    <property type="term" value="F:3'-flap endonuclease activity"/>
    <property type="evidence" value="ECO:0007669"/>
    <property type="project" value="TreeGrafter"/>
</dbReference>
<feature type="region of interest" description="Disordered" evidence="15">
    <location>
        <begin position="81"/>
        <end position="119"/>
    </location>
</feature>
<evidence type="ECO:0000256" key="2">
    <source>
        <dbReference type="ARBA" id="ARBA00004123"/>
    </source>
</evidence>
<dbReference type="InterPro" id="IPR042530">
    <property type="entry name" value="EME1/EME2_C"/>
</dbReference>
<dbReference type="FunFam" id="1.10.10.10:FF:000307">
    <property type="entry name" value="Crossover junction endonuclease MUS81"/>
    <property type="match status" value="1"/>
</dbReference>
<dbReference type="GO" id="GO:0006308">
    <property type="term" value="P:DNA catabolic process"/>
    <property type="evidence" value="ECO:0007669"/>
    <property type="project" value="UniProtKB-UniRule"/>
</dbReference>
<comment type="similarity">
    <text evidence="3 14">Belongs to the XPF family.</text>
</comment>
<keyword evidence="8 14" id="KW-0378">Hydrolase</keyword>
<comment type="caution">
    <text evidence="17">The sequence shown here is derived from an EMBL/GenBank/DDBJ whole genome shotgun (WGS) entry which is preliminary data.</text>
</comment>
<dbReference type="InterPro" id="IPR036388">
    <property type="entry name" value="WH-like_DNA-bd_sf"/>
</dbReference>
<evidence type="ECO:0000256" key="7">
    <source>
        <dbReference type="ARBA" id="ARBA00022763"/>
    </source>
</evidence>
<dbReference type="EMBL" id="APWK03000004">
    <property type="protein sequence ID" value="PHH56011.1"/>
    <property type="molecule type" value="Genomic_DNA"/>
</dbReference>
<protein>
    <recommendedName>
        <fullName evidence="14">Crossover junction endonuclease MUS81</fullName>
        <ecNumber evidence="14">3.1.22.-</ecNumber>
    </recommendedName>
</protein>
<dbReference type="Gene3D" id="1.10.10.10">
    <property type="entry name" value="Winged helix-like DNA-binding domain superfamily/Winged helix DNA-binding domain"/>
    <property type="match status" value="1"/>
</dbReference>
<dbReference type="Pfam" id="PF14716">
    <property type="entry name" value="HHH_8"/>
    <property type="match status" value="1"/>
</dbReference>
<dbReference type="PANTHER" id="PTHR13451:SF0">
    <property type="entry name" value="CROSSOVER JUNCTION ENDONUCLEASE MUS81"/>
    <property type="match status" value="1"/>
</dbReference>
<evidence type="ECO:0000256" key="14">
    <source>
        <dbReference type="RuleBase" id="RU369042"/>
    </source>
</evidence>
<dbReference type="AlphaFoldDB" id="A0A2C5XLF2"/>
<keyword evidence="6 14" id="KW-0255">Endonuclease</keyword>
<dbReference type="SUPFAM" id="SSF52980">
    <property type="entry name" value="Restriction endonuclease-like"/>
    <property type="match status" value="1"/>
</dbReference>
<dbReference type="CDD" id="cd20074">
    <property type="entry name" value="XPF_nuclease_Mus81"/>
    <property type="match status" value="1"/>
</dbReference>
<dbReference type="Pfam" id="PF02732">
    <property type="entry name" value="ERCC4"/>
    <property type="match status" value="1"/>
</dbReference>
<feature type="region of interest" description="Disordered" evidence="15">
    <location>
        <begin position="218"/>
        <end position="241"/>
    </location>
</feature>
<evidence type="ECO:0000256" key="3">
    <source>
        <dbReference type="ARBA" id="ARBA00010015"/>
    </source>
</evidence>
<keyword evidence="4 14" id="KW-0540">Nuclease</keyword>
<dbReference type="GO" id="GO:0031297">
    <property type="term" value="P:replication fork processing"/>
    <property type="evidence" value="ECO:0007669"/>
    <property type="project" value="UniProtKB-ARBA"/>
</dbReference>
<evidence type="ECO:0000256" key="1">
    <source>
        <dbReference type="ARBA" id="ARBA00001946"/>
    </source>
</evidence>
<dbReference type="GO" id="GO:0003677">
    <property type="term" value="F:DNA binding"/>
    <property type="evidence" value="ECO:0007669"/>
    <property type="project" value="UniProtKB-UniRule"/>
</dbReference>
<dbReference type="InterPro" id="IPR033309">
    <property type="entry name" value="Mus81"/>
</dbReference>
<evidence type="ECO:0000256" key="10">
    <source>
        <dbReference type="ARBA" id="ARBA00023172"/>
    </source>
</evidence>
<dbReference type="GO" id="GO:0048476">
    <property type="term" value="C:Holliday junction resolvase complex"/>
    <property type="evidence" value="ECO:0007669"/>
    <property type="project" value="UniProtKB-UniRule"/>
</dbReference>
<feature type="domain" description="ERCC4" evidence="16">
    <location>
        <begin position="342"/>
        <end position="448"/>
    </location>
</feature>
<reference evidence="17 18" key="1">
    <citation type="journal article" date="2013" name="Fungal Biol.">
        <title>Analysis of microsatellite markers in the genome of the plant pathogen Ceratocystis fimbriata.</title>
        <authorList>
            <person name="Simpson M.C."/>
            <person name="Wilken P.M."/>
            <person name="Coetzee M.P."/>
            <person name="Wingfield M.J."/>
            <person name="Wingfield B.D."/>
        </authorList>
    </citation>
    <scope>NUCLEOTIDE SEQUENCE [LARGE SCALE GENOMIC DNA]</scope>
    <source>
        <strain evidence="17 18">CBS 114723</strain>
    </source>
</reference>
<feature type="compositionally biased region" description="Polar residues" evidence="15">
    <location>
        <begin position="281"/>
        <end position="297"/>
    </location>
</feature>